<evidence type="ECO:0000313" key="8">
    <source>
        <dbReference type="Proteomes" id="UP001427805"/>
    </source>
</evidence>
<protein>
    <submittedName>
        <fullName evidence="7">YkvA family protein</fullName>
    </submittedName>
</protein>
<dbReference type="InterPro" id="IPR010652">
    <property type="entry name" value="DUF1232"/>
</dbReference>
<dbReference type="Proteomes" id="UP001427805">
    <property type="component" value="Unassembled WGS sequence"/>
</dbReference>
<gene>
    <name evidence="7" type="ORF">TPR58_16750</name>
</gene>
<dbReference type="RefSeq" id="WP_346247863.1">
    <property type="nucleotide sequence ID" value="NZ_JBDIZK010000010.1"/>
</dbReference>
<sequence>MGPSLAHRIRIEAHAVWLAVRDPRTPLHARLFGLFVAAYALSPIDLIPDFIPVIGLLDDAILVPIGVWLFEKMVPPAVLAEHRATATQAAERPVSWWGVLIVVAIWAALAWLAWSIVAFNYA</sequence>
<evidence type="ECO:0000256" key="4">
    <source>
        <dbReference type="ARBA" id="ARBA00023136"/>
    </source>
</evidence>
<comment type="caution">
    <text evidence="7">The sequence shown here is derived from an EMBL/GenBank/DDBJ whole genome shotgun (WGS) entry which is preliminary data.</text>
</comment>
<dbReference type="EMBL" id="JBDIZK010000010">
    <property type="protein sequence ID" value="MEN3748826.1"/>
    <property type="molecule type" value="Genomic_DNA"/>
</dbReference>
<keyword evidence="8" id="KW-1185">Reference proteome</keyword>
<feature type="domain" description="DUF1232" evidence="6">
    <location>
        <begin position="33"/>
        <end position="64"/>
    </location>
</feature>
<keyword evidence="2 5" id="KW-0812">Transmembrane</keyword>
<evidence type="ECO:0000313" key="7">
    <source>
        <dbReference type="EMBL" id="MEN3748826.1"/>
    </source>
</evidence>
<evidence type="ECO:0000256" key="5">
    <source>
        <dbReference type="SAM" id="Phobius"/>
    </source>
</evidence>
<reference evidence="7 8" key="1">
    <citation type="submission" date="2024-05" db="EMBL/GenBank/DDBJ databases">
        <title>Sphingomonas sp. HF-S3 16S ribosomal RNA gene Genome sequencing and assembly.</title>
        <authorList>
            <person name="Lee H."/>
        </authorList>
    </citation>
    <scope>NUCLEOTIDE SEQUENCE [LARGE SCALE GENOMIC DNA]</scope>
    <source>
        <strain evidence="7 8">HF-S3</strain>
    </source>
</reference>
<evidence type="ECO:0000259" key="6">
    <source>
        <dbReference type="Pfam" id="PF06803"/>
    </source>
</evidence>
<name>A0ABV0BDV6_9SPHN</name>
<keyword evidence="4 5" id="KW-0472">Membrane</keyword>
<accession>A0ABV0BDV6</accession>
<feature type="transmembrane region" description="Helical" evidence="5">
    <location>
        <begin position="96"/>
        <end position="119"/>
    </location>
</feature>
<evidence type="ECO:0000256" key="3">
    <source>
        <dbReference type="ARBA" id="ARBA00022989"/>
    </source>
</evidence>
<dbReference type="Pfam" id="PF06803">
    <property type="entry name" value="DUF1232"/>
    <property type="match status" value="1"/>
</dbReference>
<keyword evidence="3 5" id="KW-1133">Transmembrane helix</keyword>
<proteinExistence type="predicted"/>
<organism evidence="7 8">
    <name type="scientific">Sphingomonas rustica</name>
    <dbReference type="NCBI Taxonomy" id="3103142"/>
    <lineage>
        <taxon>Bacteria</taxon>
        <taxon>Pseudomonadati</taxon>
        <taxon>Pseudomonadota</taxon>
        <taxon>Alphaproteobacteria</taxon>
        <taxon>Sphingomonadales</taxon>
        <taxon>Sphingomonadaceae</taxon>
        <taxon>Sphingomonas</taxon>
    </lineage>
</organism>
<comment type="subcellular location">
    <subcellularLocation>
        <location evidence="1">Endomembrane system</location>
        <topology evidence="1">Multi-pass membrane protein</topology>
    </subcellularLocation>
</comment>
<evidence type="ECO:0000256" key="2">
    <source>
        <dbReference type="ARBA" id="ARBA00022692"/>
    </source>
</evidence>
<evidence type="ECO:0000256" key="1">
    <source>
        <dbReference type="ARBA" id="ARBA00004127"/>
    </source>
</evidence>